<proteinExistence type="predicted"/>
<feature type="signal peptide" evidence="2">
    <location>
        <begin position="1"/>
        <end position="17"/>
    </location>
</feature>
<evidence type="ECO:0000256" key="1">
    <source>
        <dbReference type="ARBA" id="ARBA00022801"/>
    </source>
</evidence>
<dbReference type="EMBL" id="BAAAZU010000029">
    <property type="protein sequence ID" value="GAA3930590.1"/>
    <property type="molecule type" value="Genomic_DNA"/>
</dbReference>
<name>A0ABP7MUU0_9GAMM</name>
<dbReference type="Gene3D" id="3.40.50.1240">
    <property type="entry name" value="Phosphoglycerate mutase-like"/>
    <property type="match status" value="1"/>
</dbReference>
<dbReference type="SUPFAM" id="SSF53254">
    <property type="entry name" value="Phosphoglycerate mutase-like"/>
    <property type="match status" value="1"/>
</dbReference>
<evidence type="ECO:0000313" key="3">
    <source>
        <dbReference type="EMBL" id="GAA3930590.1"/>
    </source>
</evidence>
<sequence>MSAAFRLLAATCLLALAACATIPVLSPSVTYIVVRHAEKATDDARDPSLSDAGLARAAALAALLQSRDVVATYATGFRRTRDTAAPTAVGHDVSITTYDAQAPAETVAARLRRGHDRGTVLVVGHSDTVPGIVSALCGCEVAPIDESDYGNLFEVRIRDGHPPELLHRRY</sequence>
<dbReference type="InterPro" id="IPR013078">
    <property type="entry name" value="His_Pase_superF_clade-1"/>
</dbReference>
<organism evidence="3 4">
    <name type="scientific">Luteimonas lutimaris</name>
    <dbReference type="NCBI Taxonomy" id="698645"/>
    <lineage>
        <taxon>Bacteria</taxon>
        <taxon>Pseudomonadati</taxon>
        <taxon>Pseudomonadota</taxon>
        <taxon>Gammaproteobacteria</taxon>
        <taxon>Lysobacterales</taxon>
        <taxon>Lysobacteraceae</taxon>
        <taxon>Luteimonas</taxon>
    </lineage>
</organism>
<gene>
    <name evidence="3" type="ORF">GCM10022229_25200</name>
</gene>
<evidence type="ECO:0000313" key="4">
    <source>
        <dbReference type="Proteomes" id="UP001501727"/>
    </source>
</evidence>
<feature type="chain" id="PRO_5046060624" description="Histidine phosphatase family protein" evidence="2">
    <location>
        <begin position="18"/>
        <end position="170"/>
    </location>
</feature>
<reference evidence="4" key="1">
    <citation type="journal article" date="2019" name="Int. J. Syst. Evol. Microbiol.">
        <title>The Global Catalogue of Microorganisms (GCM) 10K type strain sequencing project: providing services to taxonomists for standard genome sequencing and annotation.</title>
        <authorList>
            <consortium name="The Broad Institute Genomics Platform"/>
            <consortium name="The Broad Institute Genome Sequencing Center for Infectious Disease"/>
            <person name="Wu L."/>
            <person name="Ma J."/>
        </authorList>
    </citation>
    <scope>NUCLEOTIDE SEQUENCE [LARGE SCALE GENOMIC DNA]</scope>
    <source>
        <strain evidence="4">JCM 16916</strain>
    </source>
</reference>
<dbReference type="PROSITE" id="PS00758">
    <property type="entry name" value="ARGE_DAPE_CPG2_1"/>
    <property type="match status" value="1"/>
</dbReference>
<dbReference type="PROSITE" id="PS51257">
    <property type="entry name" value="PROKAR_LIPOPROTEIN"/>
    <property type="match status" value="1"/>
</dbReference>
<keyword evidence="1" id="KW-0378">Hydrolase</keyword>
<evidence type="ECO:0008006" key="5">
    <source>
        <dbReference type="Google" id="ProtNLM"/>
    </source>
</evidence>
<dbReference type="InterPro" id="IPR029033">
    <property type="entry name" value="His_PPase_superfam"/>
</dbReference>
<protein>
    <recommendedName>
        <fullName evidence="5">Histidine phosphatase family protein</fullName>
    </recommendedName>
</protein>
<dbReference type="RefSeq" id="WP_344760358.1">
    <property type="nucleotide sequence ID" value="NZ_BAAAZU010000029.1"/>
</dbReference>
<dbReference type="Proteomes" id="UP001501727">
    <property type="component" value="Unassembled WGS sequence"/>
</dbReference>
<keyword evidence="4" id="KW-1185">Reference proteome</keyword>
<evidence type="ECO:0000256" key="2">
    <source>
        <dbReference type="SAM" id="SignalP"/>
    </source>
</evidence>
<keyword evidence="2" id="KW-0732">Signal</keyword>
<dbReference type="CDD" id="cd07040">
    <property type="entry name" value="HP"/>
    <property type="match status" value="1"/>
</dbReference>
<dbReference type="Pfam" id="PF00300">
    <property type="entry name" value="His_Phos_1"/>
    <property type="match status" value="1"/>
</dbReference>
<dbReference type="InterPro" id="IPR001261">
    <property type="entry name" value="ArgE/DapE_CS"/>
</dbReference>
<accession>A0ABP7MUU0</accession>
<comment type="caution">
    <text evidence="3">The sequence shown here is derived from an EMBL/GenBank/DDBJ whole genome shotgun (WGS) entry which is preliminary data.</text>
</comment>